<evidence type="ECO:0000256" key="2">
    <source>
        <dbReference type="ARBA" id="ARBA00022857"/>
    </source>
</evidence>
<dbReference type="GO" id="GO:0050664">
    <property type="term" value="F:oxidoreductase activity, acting on NAD(P)H, oxygen as acceptor"/>
    <property type="evidence" value="ECO:0007669"/>
    <property type="project" value="TreeGrafter"/>
</dbReference>
<name>A0AA35MH70_9HYPO</name>
<comment type="similarity">
    <text evidence="1">Belongs to the short-chain dehydrogenases/reductases (SDR) family.</text>
</comment>
<dbReference type="AlphaFoldDB" id="A0AA35MH70"/>
<evidence type="ECO:0000313" key="5">
    <source>
        <dbReference type="Proteomes" id="UP001160390"/>
    </source>
</evidence>
<dbReference type="PRINTS" id="PR00081">
    <property type="entry name" value="GDHRDH"/>
</dbReference>
<organism evidence="4 5">
    <name type="scientific">Clonostachys chloroleuca</name>
    <dbReference type="NCBI Taxonomy" id="1926264"/>
    <lineage>
        <taxon>Eukaryota</taxon>
        <taxon>Fungi</taxon>
        <taxon>Dikarya</taxon>
        <taxon>Ascomycota</taxon>
        <taxon>Pezizomycotina</taxon>
        <taxon>Sordariomycetes</taxon>
        <taxon>Hypocreomycetidae</taxon>
        <taxon>Hypocreales</taxon>
        <taxon>Bionectriaceae</taxon>
        <taxon>Clonostachys</taxon>
    </lineage>
</organism>
<dbReference type="InterPro" id="IPR020904">
    <property type="entry name" value="Sc_DH/Rdtase_CS"/>
</dbReference>
<gene>
    <name evidence="4" type="ORF">CCHLO57077_00003024</name>
</gene>
<comment type="caution">
    <text evidence="4">The sequence shown here is derived from an EMBL/GenBank/DDBJ whole genome shotgun (WGS) entry which is preliminary data.</text>
</comment>
<sequence>MASPKVIIITGASKGIGAALVLRLLSQSHKLVLTARSRDVLEEVKFARPDQVEFVAGDMTEPGIAQKVVDTAVKAFGRVDGVIVNHGILDLGKLSDLSLETFKKSYDVNVFSGFAMIDYSDGSGDILITSGKASAVIGELKKTNGSIVWVSSGAATKVYNGWGAYGSSKAAINHLSAHLASEEPSITSIAIAPGRVNTDMQAVLRATGKESMDGSQYENFVEAFEKGTLLEPEKPGNVIAKLAVEPAKHLSGKFLSWNAPELAAYQDDA</sequence>
<proteinExistence type="inferred from homology"/>
<dbReference type="PROSITE" id="PS00061">
    <property type="entry name" value="ADH_SHORT"/>
    <property type="match status" value="1"/>
</dbReference>
<protein>
    <recommendedName>
        <fullName evidence="6">NAD(P)-binding protein</fullName>
    </recommendedName>
</protein>
<dbReference type="SUPFAM" id="SSF51735">
    <property type="entry name" value="NAD(P)-binding Rossmann-fold domains"/>
    <property type="match status" value="1"/>
</dbReference>
<accession>A0AA35MH70</accession>
<dbReference type="InterPro" id="IPR002347">
    <property type="entry name" value="SDR_fam"/>
</dbReference>
<keyword evidence="3" id="KW-0560">Oxidoreductase</keyword>
<dbReference type="InterPro" id="IPR036291">
    <property type="entry name" value="NAD(P)-bd_dom_sf"/>
</dbReference>
<keyword evidence="5" id="KW-1185">Reference proteome</keyword>
<dbReference type="Proteomes" id="UP001160390">
    <property type="component" value="Unassembled WGS sequence"/>
</dbReference>
<evidence type="ECO:0000256" key="3">
    <source>
        <dbReference type="ARBA" id="ARBA00023002"/>
    </source>
</evidence>
<reference evidence="4" key="1">
    <citation type="submission" date="2023-01" db="EMBL/GenBank/DDBJ databases">
        <authorList>
            <person name="Piombo E."/>
        </authorList>
    </citation>
    <scope>NUCLEOTIDE SEQUENCE</scope>
</reference>
<evidence type="ECO:0000256" key="1">
    <source>
        <dbReference type="ARBA" id="ARBA00006484"/>
    </source>
</evidence>
<dbReference type="Pfam" id="PF00106">
    <property type="entry name" value="adh_short"/>
    <property type="match status" value="1"/>
</dbReference>
<dbReference type="EMBL" id="CABFNP030001284">
    <property type="protein sequence ID" value="CAI6096514.1"/>
    <property type="molecule type" value="Genomic_DNA"/>
</dbReference>
<dbReference type="PANTHER" id="PTHR43008:SF8">
    <property type="entry name" value="BENZIL REDUCTASE ((S)-BENZOIN FORMING) IRC24"/>
    <property type="match status" value="1"/>
</dbReference>
<evidence type="ECO:0000313" key="4">
    <source>
        <dbReference type="EMBL" id="CAI6096514.1"/>
    </source>
</evidence>
<dbReference type="PANTHER" id="PTHR43008">
    <property type="entry name" value="BENZIL REDUCTASE"/>
    <property type="match status" value="1"/>
</dbReference>
<keyword evidence="2" id="KW-0521">NADP</keyword>
<dbReference type="Gene3D" id="3.40.50.720">
    <property type="entry name" value="NAD(P)-binding Rossmann-like Domain"/>
    <property type="match status" value="1"/>
</dbReference>
<dbReference type="GO" id="GO:0016616">
    <property type="term" value="F:oxidoreductase activity, acting on the CH-OH group of donors, NAD or NADP as acceptor"/>
    <property type="evidence" value="ECO:0007669"/>
    <property type="project" value="UniProtKB-ARBA"/>
</dbReference>
<evidence type="ECO:0008006" key="6">
    <source>
        <dbReference type="Google" id="ProtNLM"/>
    </source>
</evidence>